<dbReference type="SUPFAM" id="SSF63882">
    <property type="entry name" value="MoeA N-terminal region -like"/>
    <property type="match status" value="1"/>
</dbReference>
<evidence type="ECO:0000256" key="2">
    <source>
        <dbReference type="ARBA" id="ARBA00007589"/>
    </source>
</evidence>
<sequence length="705" mass="74843">VALLCVSDTAFADPSSDRSLPALRNLLTSQPDGAYSIVASSIVGDEEGEIARMVGQWVAEGIDLVLTSGGTGFGTRDKTPEVRPRLLKAGQAKLTSLSTQAVAPLIDKPAPGLVTSMLLGSLQITPLAALSRPVAGVALSPRPDVNGAGTLIVTLPGSPKAATENLENLLRVLPHALELSGGARSRTTQVHQRLEKGEDGMAGVQDVLKEHGREHSHLHHHHHHHHHHHSHAAPRPRTLLSQDPSFAIASRQRHSPWPLISVRDALALIFEHTPSSPVQTLPVEPSLVGHVIADDVYSARDLPSAPSTNIDGYAVRCEAAFSFSPRAHSLTLPLDLAATDAAGVYKVVTTFPASPLPAGSVYRINTGAPLPPGMDACIMVEDTEVVSRDESGEETEVKLLAQMNKGENVRKEGSDVRTGEKVLEKGDVISNVGGELGTLAFIGKRSVPVYRRPTVAVLSTGNELVDLLDTTTRPTCSFSSILDSNRPTLLSVLQNLHYPTLDLGICTDSMEATKAALKKGKEEADVVITTGGTSMGVGDLLKPCIERELGGTVHFGRVAMKPGKPTTFATVPAHPFAPNQSPKLVFALPGNPASALVTFFLFVLPALRKMEGRRESEWELPRVPVTLTSTVALDPRAEYHRVHVRPTATGLKAFSTGGQRSSRAVSLAGANGLLELPAKTETDGERKEGDLVPCVLIGEMGSLLA</sequence>
<dbReference type="SUPFAM" id="SSF63867">
    <property type="entry name" value="MoeA C-terminal domain-like"/>
    <property type="match status" value="1"/>
</dbReference>
<protein>
    <submittedName>
        <fullName evidence="8">SPOSA6832_03290-mRNA-1:cds</fullName>
    </submittedName>
</protein>
<feature type="domain" description="MoaB/Mog" evidence="7">
    <location>
        <begin position="2"/>
        <end position="176"/>
    </location>
</feature>
<dbReference type="GO" id="GO:0005524">
    <property type="term" value="F:ATP binding"/>
    <property type="evidence" value="ECO:0007669"/>
    <property type="project" value="UniProtKB-UniRule"/>
</dbReference>
<dbReference type="Pfam" id="PF03453">
    <property type="entry name" value="MoeA_N"/>
    <property type="match status" value="1"/>
</dbReference>
<keyword evidence="5" id="KW-0479">Metal-binding</keyword>
<feature type="non-terminal residue" evidence="8">
    <location>
        <position position="705"/>
    </location>
</feature>
<keyword evidence="5" id="KW-0460">Magnesium</keyword>
<dbReference type="UniPathway" id="UPA00344"/>
<organism evidence="8 9">
    <name type="scientific">Sporidiobolus salmonicolor</name>
    <name type="common">Yeast-like fungus</name>
    <name type="synonym">Sporobolomyces salmonicolor</name>
    <dbReference type="NCBI Taxonomy" id="5005"/>
    <lineage>
        <taxon>Eukaryota</taxon>
        <taxon>Fungi</taxon>
        <taxon>Dikarya</taxon>
        <taxon>Basidiomycota</taxon>
        <taxon>Pucciniomycotina</taxon>
        <taxon>Microbotryomycetes</taxon>
        <taxon>Sporidiobolales</taxon>
        <taxon>Sporidiobolaceae</taxon>
        <taxon>Sporobolomyces</taxon>
    </lineage>
</organism>
<dbReference type="AlphaFoldDB" id="A0A0D6ENF0"/>
<keyword evidence="9" id="KW-1185">Reference proteome</keyword>
<dbReference type="Gene3D" id="2.40.340.10">
    <property type="entry name" value="MoeA, C-terminal, domain IV"/>
    <property type="match status" value="1"/>
</dbReference>
<dbReference type="GO" id="GO:0046872">
    <property type="term" value="F:metal ion binding"/>
    <property type="evidence" value="ECO:0007669"/>
    <property type="project" value="UniProtKB-UniRule"/>
</dbReference>
<dbReference type="Gene3D" id="3.40.980.10">
    <property type="entry name" value="MoaB/Mog-like domain"/>
    <property type="match status" value="2"/>
</dbReference>
<evidence type="ECO:0000256" key="6">
    <source>
        <dbReference type="SAM" id="MobiDB-lite"/>
    </source>
</evidence>
<dbReference type="PANTHER" id="PTHR10192:SF5">
    <property type="entry name" value="GEPHYRIN"/>
    <property type="match status" value="1"/>
</dbReference>
<dbReference type="EMBL" id="CENE01000015">
    <property type="protein sequence ID" value="CEQ41562.1"/>
    <property type="molecule type" value="Genomic_DNA"/>
</dbReference>
<dbReference type="InterPro" id="IPR005110">
    <property type="entry name" value="MoeA_linker/N"/>
</dbReference>
<keyword evidence="4 5" id="KW-0501">Molybdenum cofactor biosynthesis</keyword>
<evidence type="ECO:0000256" key="5">
    <source>
        <dbReference type="RuleBase" id="RU365090"/>
    </source>
</evidence>
<comment type="cofactor">
    <cofactor evidence="5">
        <name>Mg(2+)</name>
        <dbReference type="ChEBI" id="CHEBI:18420"/>
    </cofactor>
</comment>
<comment type="catalytic activity">
    <reaction evidence="5">
        <text>molybdopterin + ATP + H(+) = adenylyl-molybdopterin + diphosphate</text>
        <dbReference type="Rhea" id="RHEA:31331"/>
        <dbReference type="ChEBI" id="CHEBI:15378"/>
        <dbReference type="ChEBI" id="CHEBI:30616"/>
        <dbReference type="ChEBI" id="CHEBI:33019"/>
        <dbReference type="ChEBI" id="CHEBI:58698"/>
        <dbReference type="ChEBI" id="CHEBI:62727"/>
    </reaction>
</comment>
<evidence type="ECO:0000256" key="1">
    <source>
        <dbReference type="ARBA" id="ARBA00005046"/>
    </source>
</evidence>
<dbReference type="InterPro" id="IPR036135">
    <property type="entry name" value="MoeA_linker/N_sf"/>
</dbReference>
<gene>
    <name evidence="8" type="primary">SPOSA6832_03290</name>
</gene>
<comment type="similarity">
    <text evidence="3">In the C-terminal section; belongs to the MoeA family.</text>
</comment>
<feature type="compositionally biased region" description="Basic residues" evidence="6">
    <location>
        <begin position="216"/>
        <end position="234"/>
    </location>
</feature>
<dbReference type="InterPro" id="IPR005111">
    <property type="entry name" value="MoeA_C_domain_IV"/>
</dbReference>
<comment type="catalytic activity">
    <reaction evidence="5">
        <text>adenylyl-molybdopterin + molybdate = Mo-molybdopterin + AMP + H(+)</text>
        <dbReference type="Rhea" id="RHEA:35047"/>
        <dbReference type="ChEBI" id="CHEBI:15378"/>
        <dbReference type="ChEBI" id="CHEBI:36264"/>
        <dbReference type="ChEBI" id="CHEBI:62727"/>
        <dbReference type="ChEBI" id="CHEBI:71302"/>
        <dbReference type="ChEBI" id="CHEBI:456215"/>
    </reaction>
</comment>
<evidence type="ECO:0000313" key="9">
    <source>
        <dbReference type="Proteomes" id="UP000243876"/>
    </source>
</evidence>
<evidence type="ECO:0000256" key="3">
    <source>
        <dbReference type="ARBA" id="ARBA00008339"/>
    </source>
</evidence>
<reference evidence="9" key="1">
    <citation type="submission" date="2015-02" db="EMBL/GenBank/DDBJ databases">
        <authorList>
            <person name="Gon?alves P."/>
        </authorList>
    </citation>
    <scope>NUCLEOTIDE SEQUENCE [LARGE SCALE GENOMIC DNA]</scope>
</reference>
<dbReference type="SUPFAM" id="SSF53218">
    <property type="entry name" value="Molybdenum cofactor biosynthesis proteins"/>
    <property type="match status" value="2"/>
</dbReference>
<dbReference type="GO" id="GO:0006777">
    <property type="term" value="P:Mo-molybdopterin cofactor biosynthetic process"/>
    <property type="evidence" value="ECO:0007669"/>
    <property type="project" value="UniProtKB-UniRule"/>
</dbReference>
<dbReference type="Gene3D" id="2.170.190.11">
    <property type="entry name" value="Molybdopterin biosynthesis moea protein, domain 3"/>
    <property type="match status" value="1"/>
</dbReference>
<dbReference type="InterPro" id="IPR008284">
    <property type="entry name" value="MoCF_biosynth_CS"/>
</dbReference>
<feature type="region of interest" description="Disordered" evidence="6">
    <location>
        <begin position="212"/>
        <end position="237"/>
    </location>
</feature>
<dbReference type="GO" id="GO:0005829">
    <property type="term" value="C:cytosol"/>
    <property type="evidence" value="ECO:0007669"/>
    <property type="project" value="TreeGrafter"/>
</dbReference>
<dbReference type="Proteomes" id="UP000243876">
    <property type="component" value="Unassembled WGS sequence"/>
</dbReference>
<dbReference type="Gene3D" id="3.90.105.10">
    <property type="entry name" value="Molybdopterin biosynthesis moea protein, domain 2"/>
    <property type="match status" value="1"/>
</dbReference>
<feature type="non-terminal residue" evidence="8">
    <location>
        <position position="1"/>
    </location>
</feature>
<keyword evidence="5" id="KW-0500">Molybdenum</keyword>
<dbReference type="InterPro" id="IPR036688">
    <property type="entry name" value="MoeA_C_domain_IV_sf"/>
</dbReference>
<keyword evidence="5" id="KW-0808">Transferase</keyword>
<comment type="similarity">
    <text evidence="5">Belongs to the MoeA family.</text>
</comment>
<evidence type="ECO:0000313" key="8">
    <source>
        <dbReference type="EMBL" id="CEQ41562.1"/>
    </source>
</evidence>
<feature type="domain" description="MoaB/Mog" evidence="7">
    <location>
        <begin position="456"/>
        <end position="609"/>
    </location>
</feature>
<dbReference type="PROSITE" id="PS01079">
    <property type="entry name" value="MOCF_BIOSYNTHESIS_2"/>
    <property type="match status" value="1"/>
</dbReference>
<name>A0A0D6ENF0_SPOSA</name>
<dbReference type="GO" id="GO:0061598">
    <property type="term" value="F:molybdopterin adenylyltransferase activity"/>
    <property type="evidence" value="ECO:0007669"/>
    <property type="project" value="UniProtKB-UniRule"/>
</dbReference>
<dbReference type="InterPro" id="IPR038987">
    <property type="entry name" value="MoeA-like"/>
</dbReference>
<dbReference type="FunFam" id="3.40.980.10:FF:000001">
    <property type="entry name" value="Molybdopterin molybdenumtransferase"/>
    <property type="match status" value="1"/>
</dbReference>
<dbReference type="Pfam" id="PF00994">
    <property type="entry name" value="MoCF_biosynth"/>
    <property type="match status" value="2"/>
</dbReference>
<proteinExistence type="inferred from homology"/>
<comment type="pathway">
    <text evidence="1 5">Cofactor biosynthesis; molybdopterin biosynthesis.</text>
</comment>
<comment type="function">
    <text evidence="5">Catalyzes two steps in the biosynthesis of the molybdenum cofactor. In the first step, molybdopterin is adenylated. Subsequently, molybdate is inserted into adenylated molybdopterin and AMP is released.</text>
</comment>
<dbReference type="PANTHER" id="PTHR10192">
    <property type="entry name" value="MOLYBDOPTERIN BIOSYNTHESIS PROTEIN"/>
    <property type="match status" value="1"/>
</dbReference>
<evidence type="ECO:0000256" key="4">
    <source>
        <dbReference type="ARBA" id="ARBA00023150"/>
    </source>
</evidence>
<dbReference type="Pfam" id="PF03454">
    <property type="entry name" value="MoeA_C"/>
    <property type="match status" value="1"/>
</dbReference>
<dbReference type="OrthoDB" id="4349954at2759"/>
<dbReference type="CDD" id="cd00886">
    <property type="entry name" value="MogA_MoaB"/>
    <property type="match status" value="1"/>
</dbReference>
<accession>A0A0D6ENF0</accession>
<dbReference type="CDD" id="cd00887">
    <property type="entry name" value="MoeA"/>
    <property type="match status" value="1"/>
</dbReference>
<dbReference type="GO" id="GO:0061599">
    <property type="term" value="F:molybdopterin molybdotransferase activity"/>
    <property type="evidence" value="ECO:0007669"/>
    <property type="project" value="UniProtKB-UniRule"/>
</dbReference>
<dbReference type="InterPro" id="IPR036425">
    <property type="entry name" value="MoaB/Mog-like_dom_sf"/>
</dbReference>
<dbReference type="SMART" id="SM00852">
    <property type="entry name" value="MoCF_biosynth"/>
    <property type="match status" value="2"/>
</dbReference>
<comment type="similarity">
    <text evidence="2">In the N-terminal section; belongs to the MoaB/Mog family.</text>
</comment>
<evidence type="ECO:0000259" key="7">
    <source>
        <dbReference type="SMART" id="SM00852"/>
    </source>
</evidence>
<dbReference type="InterPro" id="IPR001453">
    <property type="entry name" value="MoaB/Mog_dom"/>
</dbReference>